<evidence type="ECO:0000313" key="4">
    <source>
        <dbReference type="Proteomes" id="UP000290572"/>
    </source>
</evidence>
<evidence type="ECO:0000313" key="2">
    <source>
        <dbReference type="EMBL" id="RXN31194.1"/>
    </source>
</evidence>
<evidence type="ECO:0000256" key="1">
    <source>
        <dbReference type="SAM" id="Coils"/>
    </source>
</evidence>
<dbReference type="Proteomes" id="UP000290572">
    <property type="component" value="Unassembled WGS sequence"/>
</dbReference>
<feature type="coiled-coil region" evidence="1">
    <location>
        <begin position="61"/>
        <end position="119"/>
    </location>
</feature>
<dbReference type="AlphaFoldDB" id="A0A498NHG2"/>
<gene>
    <name evidence="3" type="ORF">ROHU_003451</name>
    <name evidence="2" type="ORF">ROHU_004813</name>
</gene>
<keyword evidence="4" id="KW-1185">Reference proteome</keyword>
<evidence type="ECO:0000313" key="3">
    <source>
        <dbReference type="EMBL" id="RXN35873.1"/>
    </source>
</evidence>
<dbReference type="EMBL" id="QBIY01011501">
    <property type="protein sequence ID" value="RXN31194.1"/>
    <property type="molecule type" value="Genomic_DNA"/>
</dbReference>
<protein>
    <submittedName>
        <fullName evidence="2">Actin cytoskeleton-regulatory complex pan1-like protein</fullName>
    </submittedName>
</protein>
<keyword evidence="1" id="KW-0175">Coiled coil</keyword>
<organism evidence="2 4">
    <name type="scientific">Labeo rohita</name>
    <name type="common">Indian major carp</name>
    <name type="synonym">Cyprinus rohita</name>
    <dbReference type="NCBI Taxonomy" id="84645"/>
    <lineage>
        <taxon>Eukaryota</taxon>
        <taxon>Metazoa</taxon>
        <taxon>Chordata</taxon>
        <taxon>Craniata</taxon>
        <taxon>Vertebrata</taxon>
        <taxon>Euteleostomi</taxon>
        <taxon>Actinopterygii</taxon>
        <taxon>Neopterygii</taxon>
        <taxon>Teleostei</taxon>
        <taxon>Ostariophysi</taxon>
        <taxon>Cypriniformes</taxon>
        <taxon>Cyprinidae</taxon>
        <taxon>Labeoninae</taxon>
        <taxon>Labeonini</taxon>
        <taxon>Labeo</taxon>
    </lineage>
</organism>
<proteinExistence type="predicted"/>
<comment type="caution">
    <text evidence="2">The sequence shown here is derived from an EMBL/GenBank/DDBJ whole genome shotgun (WGS) entry which is preliminary data.</text>
</comment>
<accession>A0A498NHG2</accession>
<dbReference type="EMBL" id="QBIY01010265">
    <property type="protein sequence ID" value="RXN35873.1"/>
    <property type="molecule type" value="Genomic_DNA"/>
</dbReference>
<sequence length="193" mass="21968">MDACDAITRDIVRIILERLSGVEEFDAEGERTRLRGLLEHDYAQSIYGSTAASKRSQRSSVSQLTAKRADAAAELAAKEAEYEIVLEEQRQQERIKALEEEHKKQMAAQTSELERLKVQKDVKAARARFEAYDRELSQVDDVQSIKGPHFLWEKKIQLPTKETIVLTVGDPEGSRTSQTIRAQRQIKDTHNCN</sequence>
<name>A0A498NHG2_LABRO</name>
<reference evidence="2 4" key="1">
    <citation type="submission" date="2018-03" db="EMBL/GenBank/DDBJ databases">
        <title>Draft genome sequence of Rohu Carp (Labeo rohita).</title>
        <authorList>
            <person name="Das P."/>
            <person name="Kushwaha B."/>
            <person name="Joshi C.G."/>
            <person name="Kumar D."/>
            <person name="Nagpure N.S."/>
            <person name="Sahoo L."/>
            <person name="Das S.P."/>
            <person name="Bit A."/>
            <person name="Patnaik S."/>
            <person name="Meher P.K."/>
            <person name="Jayasankar P."/>
            <person name="Koringa P.G."/>
            <person name="Patel N.V."/>
            <person name="Hinsu A.T."/>
            <person name="Kumar R."/>
            <person name="Pandey M."/>
            <person name="Agarwal S."/>
            <person name="Srivastava S."/>
            <person name="Singh M."/>
            <person name="Iquebal M.A."/>
            <person name="Jaiswal S."/>
            <person name="Angadi U.B."/>
            <person name="Kumar N."/>
            <person name="Raza M."/>
            <person name="Shah T.M."/>
            <person name="Rai A."/>
            <person name="Jena J.K."/>
        </authorList>
    </citation>
    <scope>NUCLEOTIDE SEQUENCE [LARGE SCALE GENOMIC DNA]</scope>
    <source>
        <strain evidence="2">DASCIFA01</strain>
        <tissue evidence="2">Testis</tissue>
    </source>
</reference>